<dbReference type="EMBL" id="WKPR01000020">
    <property type="protein sequence ID" value="MSB21181.1"/>
    <property type="molecule type" value="Genomic_DNA"/>
</dbReference>
<dbReference type="Proteomes" id="UP000434475">
    <property type="component" value="Unassembled WGS sequence"/>
</dbReference>
<gene>
    <name evidence="2" type="ORF">GKE97_16880</name>
</gene>
<dbReference type="Pfam" id="PF19789">
    <property type="entry name" value="DUF6273"/>
    <property type="match status" value="1"/>
</dbReference>
<comment type="caution">
    <text evidence="2">The sequence shown here is derived from an EMBL/GenBank/DDBJ whole genome shotgun (WGS) entry which is preliminary data.</text>
</comment>
<feature type="domain" description="Fibronectin type-III" evidence="1">
    <location>
        <begin position="281"/>
        <end position="378"/>
    </location>
</feature>
<evidence type="ECO:0000313" key="2">
    <source>
        <dbReference type="EMBL" id="MSB21181.1"/>
    </source>
</evidence>
<dbReference type="PROSITE" id="PS50853">
    <property type="entry name" value="FN3"/>
    <property type="match status" value="1"/>
</dbReference>
<dbReference type="RefSeq" id="WP_172697906.1">
    <property type="nucleotide sequence ID" value="NZ_WKPR01000020.1"/>
</dbReference>
<dbReference type="InterPro" id="IPR036116">
    <property type="entry name" value="FN3_sf"/>
</dbReference>
<accession>A0A6I2R4S3</accession>
<organism evidence="2 3">
    <name type="scientific">Flavonifractor plautii</name>
    <name type="common">Fusobacterium plautii</name>
    <dbReference type="NCBI Taxonomy" id="292800"/>
    <lineage>
        <taxon>Bacteria</taxon>
        <taxon>Bacillati</taxon>
        <taxon>Bacillota</taxon>
        <taxon>Clostridia</taxon>
        <taxon>Eubacteriales</taxon>
        <taxon>Oscillospiraceae</taxon>
        <taxon>Flavonifractor</taxon>
    </lineage>
</organism>
<dbReference type="InterPro" id="IPR013783">
    <property type="entry name" value="Ig-like_fold"/>
</dbReference>
<dbReference type="SUPFAM" id="SSF49265">
    <property type="entry name" value="Fibronectin type III"/>
    <property type="match status" value="1"/>
</dbReference>
<dbReference type="AlphaFoldDB" id="A0A6I2R4S3"/>
<evidence type="ECO:0000313" key="3">
    <source>
        <dbReference type="Proteomes" id="UP000434475"/>
    </source>
</evidence>
<proteinExistence type="predicted"/>
<name>A0A6I2R4S3_FLAPL</name>
<sequence>MAKSLSSLAVGALVKDTGTLYNGKPIIWKIADKNHAGFPANSVTLITERIISLKCFDAMEPSNNDGNRRSYGNNRWIWSNIRRWLNSQAGAGAWYAAQHGQDAPPNNSNVWSNYNEYEAEAGFLAGFSANFIAALLTTNRTVGKAQVDGGGTETCTDKIFFATSTEVGLSGDVVAGSKLALFTDDNSRKAKPTAECVSKSEYQTSGFNVNDPWYWWLADAYASSSCDVRRVHSSGAMDWGSAFDGSGGVRPLCNLKSEILVSDSPDSDGAYTIIWNRAPSVPDSIDVPSDVRGGEKLTVTWGTSTDPDNNLSGYILERQYNGGGWAQVYKGINRTYTDQITKGWENVAYRVKAYDSAGAESAYKTSATRTVINNTPPTISGTDTDLGAKTGAFDQKYTVTDPDSGQTITVVEKIDGTQKRSYAATSGQEYTFSVTADEWRKLLNGSHTLTVTATDNYGGAATRTYTFSKNETEIELTLATPLEADDMVTKAIMSITRQIPAGAEFTVEACNNAHDDSPAWEDVTQAVTSGSKFFLSNDSKTAEEWGFNFRIKVKRNSASGDCFISSVGGNFE</sequence>
<dbReference type="InterPro" id="IPR003961">
    <property type="entry name" value="FN3_dom"/>
</dbReference>
<protein>
    <submittedName>
        <fullName evidence="2">Fibronectin type III domain-containing protein</fullName>
    </submittedName>
</protein>
<dbReference type="Gene3D" id="2.60.40.10">
    <property type="entry name" value="Immunoglobulins"/>
    <property type="match status" value="1"/>
</dbReference>
<dbReference type="InterPro" id="IPR046240">
    <property type="entry name" value="DUF6273"/>
</dbReference>
<reference evidence="2 3" key="1">
    <citation type="journal article" date="2019" name="Nat. Med.">
        <title>A library of human gut bacterial isolates paired with longitudinal multiomics data enables mechanistic microbiome research.</title>
        <authorList>
            <person name="Poyet M."/>
            <person name="Groussin M."/>
            <person name="Gibbons S.M."/>
            <person name="Avila-Pacheco J."/>
            <person name="Jiang X."/>
            <person name="Kearney S.M."/>
            <person name="Perrotta A.R."/>
            <person name="Berdy B."/>
            <person name="Zhao S."/>
            <person name="Lieberman T.D."/>
            <person name="Swanson P.K."/>
            <person name="Smith M."/>
            <person name="Roesemann S."/>
            <person name="Alexander J.E."/>
            <person name="Rich S.A."/>
            <person name="Livny J."/>
            <person name="Vlamakis H."/>
            <person name="Clish C."/>
            <person name="Bullock K."/>
            <person name="Deik A."/>
            <person name="Scott J."/>
            <person name="Pierce K.A."/>
            <person name="Xavier R.J."/>
            <person name="Alm E.J."/>
        </authorList>
    </citation>
    <scope>NUCLEOTIDE SEQUENCE [LARGE SCALE GENOMIC DNA]</scope>
    <source>
        <strain evidence="2 3">BIOML-A2</strain>
    </source>
</reference>
<evidence type="ECO:0000259" key="1">
    <source>
        <dbReference type="PROSITE" id="PS50853"/>
    </source>
</evidence>